<gene>
    <name evidence="2" type="ORF">M501DRAFT_1009698</name>
</gene>
<dbReference type="Pfam" id="PF12855">
    <property type="entry name" value="Ecl1"/>
    <property type="match status" value="1"/>
</dbReference>
<keyword evidence="3" id="KW-1185">Reference proteome</keyword>
<accession>A0A9P4S186</accession>
<feature type="region of interest" description="Disordered" evidence="1">
    <location>
        <begin position="177"/>
        <end position="213"/>
    </location>
</feature>
<dbReference type="EMBL" id="MU006120">
    <property type="protein sequence ID" value="KAF2834376.1"/>
    <property type="molecule type" value="Genomic_DNA"/>
</dbReference>
<evidence type="ECO:0000256" key="1">
    <source>
        <dbReference type="SAM" id="MobiDB-lite"/>
    </source>
</evidence>
<feature type="compositionally biased region" description="Polar residues" evidence="1">
    <location>
        <begin position="289"/>
        <end position="298"/>
    </location>
</feature>
<sequence length="298" mass="32744">MASTYYSRPSVHSKKPNNSNARPSKPAPLTKKGLLPTTPKGKPVQQEEEDEDSMAVSFLQYCAFCDHQIIVPNNSVLYCSESCRRKDNTKVSLTSLNSDYSPPATPYSNYSTFTFEDLPKRDIIPQRSPTSAHPFRTSMAFSESSEDENVYPGDDSASRRDSEAARYLRQFQYSQGLTEASMRSSRPKLQRATTSTPPLSHTPASTASISLPYTPATPYSRPLPPRKQGSSYGHRSVDLVVPFTSMSTTQLPSTHNSSVNLKSLATAKTSTGMGNDEMLAMQAPPNGAELSSSRFKFS</sequence>
<feature type="region of interest" description="Disordered" evidence="1">
    <location>
        <begin position="1"/>
        <end position="51"/>
    </location>
</feature>
<feature type="compositionally biased region" description="Polar residues" evidence="1">
    <location>
        <begin position="191"/>
        <end position="211"/>
    </location>
</feature>
<organism evidence="2 3">
    <name type="scientific">Patellaria atrata CBS 101060</name>
    <dbReference type="NCBI Taxonomy" id="1346257"/>
    <lineage>
        <taxon>Eukaryota</taxon>
        <taxon>Fungi</taxon>
        <taxon>Dikarya</taxon>
        <taxon>Ascomycota</taxon>
        <taxon>Pezizomycotina</taxon>
        <taxon>Dothideomycetes</taxon>
        <taxon>Dothideomycetes incertae sedis</taxon>
        <taxon>Patellariales</taxon>
        <taxon>Patellariaceae</taxon>
        <taxon>Patellaria</taxon>
    </lineage>
</organism>
<feature type="region of interest" description="Disordered" evidence="1">
    <location>
        <begin position="276"/>
        <end position="298"/>
    </location>
</feature>
<dbReference type="InterPro" id="IPR024368">
    <property type="entry name" value="Ecl1/2/3"/>
</dbReference>
<comment type="caution">
    <text evidence="2">The sequence shown here is derived from an EMBL/GenBank/DDBJ whole genome shotgun (WGS) entry which is preliminary data.</text>
</comment>
<evidence type="ECO:0008006" key="4">
    <source>
        <dbReference type="Google" id="ProtNLM"/>
    </source>
</evidence>
<dbReference type="AlphaFoldDB" id="A0A9P4S186"/>
<evidence type="ECO:0000313" key="2">
    <source>
        <dbReference type="EMBL" id="KAF2834376.1"/>
    </source>
</evidence>
<dbReference type="OrthoDB" id="3599883at2759"/>
<dbReference type="Proteomes" id="UP000799429">
    <property type="component" value="Unassembled WGS sequence"/>
</dbReference>
<reference evidence="2" key="1">
    <citation type="journal article" date="2020" name="Stud. Mycol.">
        <title>101 Dothideomycetes genomes: a test case for predicting lifestyles and emergence of pathogens.</title>
        <authorList>
            <person name="Haridas S."/>
            <person name="Albert R."/>
            <person name="Binder M."/>
            <person name="Bloem J."/>
            <person name="Labutti K."/>
            <person name="Salamov A."/>
            <person name="Andreopoulos B."/>
            <person name="Baker S."/>
            <person name="Barry K."/>
            <person name="Bills G."/>
            <person name="Bluhm B."/>
            <person name="Cannon C."/>
            <person name="Castanera R."/>
            <person name="Culley D."/>
            <person name="Daum C."/>
            <person name="Ezra D."/>
            <person name="Gonzalez J."/>
            <person name="Henrissat B."/>
            <person name="Kuo A."/>
            <person name="Liang C."/>
            <person name="Lipzen A."/>
            <person name="Lutzoni F."/>
            <person name="Magnuson J."/>
            <person name="Mondo S."/>
            <person name="Nolan M."/>
            <person name="Ohm R."/>
            <person name="Pangilinan J."/>
            <person name="Park H.-J."/>
            <person name="Ramirez L."/>
            <person name="Alfaro M."/>
            <person name="Sun H."/>
            <person name="Tritt A."/>
            <person name="Yoshinaga Y."/>
            <person name="Zwiers L.-H."/>
            <person name="Turgeon B."/>
            <person name="Goodwin S."/>
            <person name="Spatafora J."/>
            <person name="Crous P."/>
            <person name="Grigoriev I."/>
        </authorList>
    </citation>
    <scope>NUCLEOTIDE SEQUENCE</scope>
    <source>
        <strain evidence="2">CBS 101060</strain>
    </source>
</reference>
<protein>
    <recommendedName>
        <fullName evidence="4">Life-span regulatory factor domain-containing protein</fullName>
    </recommendedName>
</protein>
<evidence type="ECO:0000313" key="3">
    <source>
        <dbReference type="Proteomes" id="UP000799429"/>
    </source>
</evidence>
<feature type="region of interest" description="Disordered" evidence="1">
    <location>
        <begin position="125"/>
        <end position="163"/>
    </location>
</feature>
<name>A0A9P4S186_9PEZI</name>
<proteinExistence type="predicted"/>